<keyword evidence="1" id="KW-0732">Signal</keyword>
<organism evidence="2 3">
    <name type="scientific">Dictyobacter arantiisoli</name>
    <dbReference type="NCBI Taxonomy" id="2014874"/>
    <lineage>
        <taxon>Bacteria</taxon>
        <taxon>Bacillati</taxon>
        <taxon>Chloroflexota</taxon>
        <taxon>Ktedonobacteria</taxon>
        <taxon>Ktedonobacterales</taxon>
        <taxon>Dictyobacteraceae</taxon>
        <taxon>Dictyobacter</taxon>
    </lineage>
</organism>
<sequence length="131" mass="13033">MRKSVWMFVTVAMCVATFVGFFALPEGAAHAANPGRPAHAATAGSAEIVSSLPASVKSTSTKTVVSVACPQGFVALTGQAQVSDDVILIGQAPVLDASGKPVGWQAAGTLAVAVKSGIYPTLSASTICASA</sequence>
<evidence type="ECO:0000256" key="1">
    <source>
        <dbReference type="SAM" id="SignalP"/>
    </source>
</evidence>
<feature type="chain" id="PRO_5022929046" evidence="1">
    <location>
        <begin position="32"/>
        <end position="131"/>
    </location>
</feature>
<name>A0A5A5T5K5_9CHLR</name>
<feature type="signal peptide" evidence="1">
    <location>
        <begin position="1"/>
        <end position="31"/>
    </location>
</feature>
<evidence type="ECO:0000313" key="2">
    <source>
        <dbReference type="EMBL" id="GCF06710.1"/>
    </source>
</evidence>
<keyword evidence="3" id="KW-1185">Reference proteome</keyword>
<reference evidence="2 3" key="1">
    <citation type="submission" date="2019-01" db="EMBL/GenBank/DDBJ databases">
        <title>Draft genome sequence of Dictyobacter sp. Uno17.</title>
        <authorList>
            <person name="Wang C.M."/>
            <person name="Zheng Y."/>
            <person name="Sakai Y."/>
            <person name="Abe K."/>
            <person name="Yokota A."/>
            <person name="Yabe S."/>
        </authorList>
    </citation>
    <scope>NUCLEOTIDE SEQUENCE [LARGE SCALE GENOMIC DNA]</scope>
    <source>
        <strain evidence="2 3">Uno17</strain>
    </source>
</reference>
<gene>
    <name evidence="2" type="ORF">KDI_02740</name>
</gene>
<dbReference type="AlphaFoldDB" id="A0A5A5T5K5"/>
<comment type="caution">
    <text evidence="2">The sequence shown here is derived from an EMBL/GenBank/DDBJ whole genome shotgun (WGS) entry which is preliminary data.</text>
</comment>
<dbReference type="EMBL" id="BIXY01000002">
    <property type="protein sequence ID" value="GCF06710.1"/>
    <property type="molecule type" value="Genomic_DNA"/>
</dbReference>
<protein>
    <submittedName>
        <fullName evidence="2">Uncharacterized protein</fullName>
    </submittedName>
</protein>
<accession>A0A5A5T5K5</accession>
<dbReference type="RefSeq" id="WP_149399562.1">
    <property type="nucleotide sequence ID" value="NZ_BIXY01000002.1"/>
</dbReference>
<evidence type="ECO:0000313" key="3">
    <source>
        <dbReference type="Proteomes" id="UP000322530"/>
    </source>
</evidence>
<proteinExistence type="predicted"/>
<dbReference type="Proteomes" id="UP000322530">
    <property type="component" value="Unassembled WGS sequence"/>
</dbReference>